<protein>
    <recommendedName>
        <fullName evidence="4">Cyclase</fullName>
    </recommendedName>
</protein>
<evidence type="ECO:0008006" key="4">
    <source>
        <dbReference type="Google" id="ProtNLM"/>
    </source>
</evidence>
<dbReference type="InterPro" id="IPR007325">
    <property type="entry name" value="KFase/CYL"/>
</dbReference>
<dbReference type="EMBL" id="JAPEUY010000013">
    <property type="protein sequence ID" value="KAJ4367180.1"/>
    <property type="molecule type" value="Genomic_DNA"/>
</dbReference>
<sequence length="229" mass="25282">MTPQWDGLRHFAYQKEQLFYNGHSKSAIMAPGSETLGVQNMSAQGGIAGRGVLVDYCSYAGAIGKQYDATKHHAIAFEEIMACIKYQEDISGKQMVFLPGDILIMRCGYTRRYLTLTPAEEEIAGKKLPPQTCGIKQDTQTLKWLWDHRFSAVAGDSPSFEAFPHDPNADFLFHEVLLAGWGCPIGEMLWLEDLAETCKQKGRWSFFVASSPLNVIGGVGSPANVMAIL</sequence>
<organism evidence="2 3">
    <name type="scientific">Neocucurbitaria cava</name>
    <dbReference type="NCBI Taxonomy" id="798079"/>
    <lineage>
        <taxon>Eukaryota</taxon>
        <taxon>Fungi</taxon>
        <taxon>Dikarya</taxon>
        <taxon>Ascomycota</taxon>
        <taxon>Pezizomycotina</taxon>
        <taxon>Dothideomycetes</taxon>
        <taxon>Pleosporomycetidae</taxon>
        <taxon>Pleosporales</taxon>
        <taxon>Pleosporineae</taxon>
        <taxon>Cucurbitariaceae</taxon>
        <taxon>Neocucurbitaria</taxon>
    </lineage>
</organism>
<dbReference type="OrthoDB" id="5396at2759"/>
<dbReference type="SUPFAM" id="SSF102198">
    <property type="entry name" value="Putative cyclase"/>
    <property type="match status" value="1"/>
</dbReference>
<evidence type="ECO:0000313" key="2">
    <source>
        <dbReference type="EMBL" id="KAJ4367180.1"/>
    </source>
</evidence>
<dbReference type="GO" id="GO:0019441">
    <property type="term" value="P:L-tryptophan catabolic process to kynurenine"/>
    <property type="evidence" value="ECO:0007669"/>
    <property type="project" value="InterPro"/>
</dbReference>
<evidence type="ECO:0000256" key="1">
    <source>
        <dbReference type="ARBA" id="ARBA00007865"/>
    </source>
</evidence>
<dbReference type="Proteomes" id="UP001140560">
    <property type="component" value="Unassembled WGS sequence"/>
</dbReference>
<comment type="similarity">
    <text evidence="1">Belongs to the Cyclase 1 superfamily.</text>
</comment>
<name>A0A9W8Y4X6_9PLEO</name>
<reference evidence="2" key="1">
    <citation type="submission" date="2022-10" db="EMBL/GenBank/DDBJ databases">
        <title>Tapping the CABI collections for fungal endophytes: first genome assemblies for Collariella, Neodidymelliopsis, Ascochyta clinopodiicola, Didymella pomorum, Didymosphaeria variabile, Neocosmospora piperis and Neocucurbitaria cava.</title>
        <authorList>
            <person name="Hill R."/>
        </authorList>
    </citation>
    <scope>NUCLEOTIDE SEQUENCE</scope>
    <source>
        <strain evidence="2">IMI 356814</strain>
    </source>
</reference>
<dbReference type="GO" id="GO:0004061">
    <property type="term" value="F:arylformamidase activity"/>
    <property type="evidence" value="ECO:0007669"/>
    <property type="project" value="InterPro"/>
</dbReference>
<evidence type="ECO:0000313" key="3">
    <source>
        <dbReference type="Proteomes" id="UP001140560"/>
    </source>
</evidence>
<gene>
    <name evidence="2" type="ORF">N0V83_007710</name>
</gene>
<dbReference type="PANTHER" id="PTHR34861">
    <property type="match status" value="1"/>
</dbReference>
<dbReference type="AlphaFoldDB" id="A0A9W8Y4X6"/>
<keyword evidence="3" id="KW-1185">Reference proteome</keyword>
<comment type="caution">
    <text evidence="2">The sequence shown here is derived from an EMBL/GenBank/DDBJ whole genome shotgun (WGS) entry which is preliminary data.</text>
</comment>
<dbReference type="Pfam" id="PF04199">
    <property type="entry name" value="Cyclase"/>
    <property type="match status" value="1"/>
</dbReference>
<accession>A0A9W8Y4X6</accession>
<dbReference type="Gene3D" id="3.50.30.50">
    <property type="entry name" value="Putative cyclase"/>
    <property type="match status" value="1"/>
</dbReference>
<dbReference type="InterPro" id="IPR037175">
    <property type="entry name" value="KFase_sf"/>
</dbReference>
<proteinExistence type="inferred from homology"/>